<evidence type="ECO:0000256" key="2">
    <source>
        <dbReference type="ARBA" id="ARBA00023043"/>
    </source>
</evidence>
<dbReference type="Proteomes" id="UP000193719">
    <property type="component" value="Unassembled WGS sequence"/>
</dbReference>
<keyword evidence="5" id="KW-1185">Reference proteome</keyword>
<dbReference type="AlphaFoldDB" id="A0A1Y1V2K2"/>
<feature type="repeat" description="ANK" evidence="3">
    <location>
        <begin position="155"/>
        <end position="190"/>
    </location>
</feature>
<evidence type="ECO:0000313" key="4">
    <source>
        <dbReference type="EMBL" id="ORX45823.1"/>
    </source>
</evidence>
<reference evidence="4 5" key="1">
    <citation type="submission" date="2016-08" db="EMBL/GenBank/DDBJ databases">
        <title>Genomes of anaerobic fungi encode conserved fungal cellulosomes for biomass hydrolysis.</title>
        <authorList>
            <consortium name="DOE Joint Genome Institute"/>
            <person name="Haitjema C.H."/>
            <person name="Gilmore S.P."/>
            <person name="Henske J.K."/>
            <person name="Solomon K.V."/>
            <person name="De Groot R."/>
            <person name="Kuo A."/>
            <person name="Mondo S.J."/>
            <person name="Salamov A.A."/>
            <person name="Labutti K."/>
            <person name="Zhao Z."/>
            <person name="Chiniquy J."/>
            <person name="Barry K."/>
            <person name="Brewer H.M."/>
            <person name="Purvine S.O."/>
            <person name="Wright A.T."/>
            <person name="Boxma B."/>
            <person name="Van Alen T."/>
            <person name="Hackstein J.H."/>
            <person name="Baker S.E."/>
            <person name="Grigoriev I.V."/>
            <person name="O'Malley M.A."/>
        </authorList>
    </citation>
    <scope>NUCLEOTIDE SEQUENCE [LARGE SCALE GENOMIC DNA]</scope>
    <source>
        <strain evidence="5">finn</strain>
    </source>
</reference>
<feature type="repeat" description="ANK" evidence="3">
    <location>
        <begin position="225"/>
        <end position="258"/>
    </location>
</feature>
<dbReference type="PROSITE" id="PS50297">
    <property type="entry name" value="ANK_REP_REGION"/>
    <property type="match status" value="3"/>
</dbReference>
<dbReference type="Pfam" id="PF12796">
    <property type="entry name" value="Ank_2"/>
    <property type="match status" value="3"/>
</dbReference>
<evidence type="ECO:0000256" key="3">
    <source>
        <dbReference type="PROSITE-ProRule" id="PRU00023"/>
    </source>
</evidence>
<dbReference type="PANTHER" id="PTHR24171">
    <property type="entry name" value="ANKYRIN REPEAT DOMAIN-CONTAINING PROTEIN 39-RELATED"/>
    <property type="match status" value="1"/>
</dbReference>
<feature type="repeat" description="ANK" evidence="3">
    <location>
        <begin position="259"/>
        <end position="295"/>
    </location>
</feature>
<keyword evidence="1" id="KW-0677">Repeat</keyword>
<feature type="repeat" description="ANK" evidence="3">
    <location>
        <begin position="296"/>
        <end position="328"/>
    </location>
</feature>
<feature type="repeat" description="ANK" evidence="3">
    <location>
        <begin position="90"/>
        <end position="119"/>
    </location>
</feature>
<proteinExistence type="predicted"/>
<keyword evidence="2 3" id="KW-0040">ANK repeat</keyword>
<dbReference type="OrthoDB" id="2158022at2759"/>
<accession>A0A1Y1V2K2</accession>
<sequence length="356" mass="41262">MYGEARNLKNVLNELFENYRYDRDFEIDKQFRFDNDFIITLLIYYKNKIQFSNKELKLLLIKEKEKKSNSIVNFYIADRYIDKLDYFFVTPLYIACVNNNEEIVKMLFDYGANVNFRNNIGETALLYLCQCNLSLDIIKLLIDKYKAKIYDVDNYGNTLLHKFCKRRSDNDVKLFNFLIEKGLDINKVNNEGNTPLIELCRYTTKYFYIPLLLENGAEINIRNNKGETALLVACKYGGYDRLVKKLVECGADVNIADNDGNTPLLISCRDDSKLSISRLKRYFIENGADINKANKNGRIPFHELCEHGNNCIINYFIDHGADINKMDNDGNTPLSIARKNLSEKASIKSLIIHGAK</sequence>
<dbReference type="SMART" id="SM00248">
    <property type="entry name" value="ANK"/>
    <property type="match status" value="7"/>
</dbReference>
<protein>
    <submittedName>
        <fullName evidence="4">Ankyrin</fullName>
    </submittedName>
</protein>
<name>A0A1Y1V2K2_9FUNG</name>
<reference evidence="4 5" key="2">
    <citation type="submission" date="2016-08" db="EMBL/GenBank/DDBJ databases">
        <title>Pervasive Adenine N6-methylation of Active Genes in Fungi.</title>
        <authorList>
            <consortium name="DOE Joint Genome Institute"/>
            <person name="Mondo S.J."/>
            <person name="Dannebaum R.O."/>
            <person name="Kuo R.C."/>
            <person name="Labutti K."/>
            <person name="Haridas S."/>
            <person name="Kuo A."/>
            <person name="Salamov A."/>
            <person name="Ahrendt S.R."/>
            <person name="Lipzen A."/>
            <person name="Sullivan W."/>
            <person name="Andreopoulos W.B."/>
            <person name="Clum A."/>
            <person name="Lindquist E."/>
            <person name="Daum C."/>
            <person name="Ramamoorthy G.K."/>
            <person name="Gryganskyi A."/>
            <person name="Culley D."/>
            <person name="Magnuson J.K."/>
            <person name="James T.Y."/>
            <person name="O'Malley M.A."/>
            <person name="Stajich J.E."/>
            <person name="Spatafora J.W."/>
            <person name="Visel A."/>
            <person name="Grigoriev I.V."/>
        </authorList>
    </citation>
    <scope>NUCLEOTIDE SEQUENCE [LARGE SCALE GENOMIC DNA]</scope>
    <source>
        <strain evidence="5">finn</strain>
    </source>
</reference>
<dbReference type="InterPro" id="IPR002110">
    <property type="entry name" value="Ankyrin_rpt"/>
</dbReference>
<dbReference type="EMBL" id="MCFH01000038">
    <property type="protein sequence ID" value="ORX45823.1"/>
    <property type="molecule type" value="Genomic_DNA"/>
</dbReference>
<gene>
    <name evidence="4" type="ORF">BCR36DRAFT_585577</name>
</gene>
<dbReference type="SUPFAM" id="SSF48403">
    <property type="entry name" value="Ankyrin repeat"/>
    <property type="match status" value="1"/>
</dbReference>
<evidence type="ECO:0000313" key="5">
    <source>
        <dbReference type="Proteomes" id="UP000193719"/>
    </source>
</evidence>
<feature type="repeat" description="ANK" evidence="3">
    <location>
        <begin position="191"/>
        <end position="224"/>
    </location>
</feature>
<organism evidence="4 5">
    <name type="scientific">Piromyces finnis</name>
    <dbReference type="NCBI Taxonomy" id="1754191"/>
    <lineage>
        <taxon>Eukaryota</taxon>
        <taxon>Fungi</taxon>
        <taxon>Fungi incertae sedis</taxon>
        <taxon>Chytridiomycota</taxon>
        <taxon>Chytridiomycota incertae sedis</taxon>
        <taxon>Neocallimastigomycetes</taxon>
        <taxon>Neocallimastigales</taxon>
        <taxon>Neocallimastigaceae</taxon>
        <taxon>Piromyces</taxon>
    </lineage>
</organism>
<evidence type="ECO:0000256" key="1">
    <source>
        <dbReference type="ARBA" id="ARBA00022737"/>
    </source>
</evidence>
<dbReference type="InterPro" id="IPR036770">
    <property type="entry name" value="Ankyrin_rpt-contain_sf"/>
</dbReference>
<dbReference type="PROSITE" id="PS50088">
    <property type="entry name" value="ANK_REPEAT"/>
    <property type="match status" value="6"/>
</dbReference>
<dbReference type="Pfam" id="PF13637">
    <property type="entry name" value="Ank_4"/>
    <property type="match status" value="1"/>
</dbReference>
<dbReference type="Gene3D" id="1.25.40.20">
    <property type="entry name" value="Ankyrin repeat-containing domain"/>
    <property type="match status" value="2"/>
</dbReference>
<dbReference type="STRING" id="1754191.A0A1Y1V2K2"/>
<dbReference type="PANTHER" id="PTHR24171:SF8">
    <property type="entry name" value="BRCA1-ASSOCIATED RING DOMAIN PROTEIN 1"/>
    <property type="match status" value="1"/>
</dbReference>
<comment type="caution">
    <text evidence="4">The sequence shown here is derived from an EMBL/GenBank/DDBJ whole genome shotgun (WGS) entry which is preliminary data.</text>
</comment>